<feature type="compositionally biased region" description="Basic and acidic residues" evidence="1">
    <location>
        <begin position="76"/>
        <end position="85"/>
    </location>
</feature>
<feature type="region of interest" description="Disordered" evidence="1">
    <location>
        <begin position="47"/>
        <end position="85"/>
    </location>
</feature>
<evidence type="ECO:0000313" key="3">
    <source>
        <dbReference type="Proteomes" id="UP000467840"/>
    </source>
</evidence>
<sequence>MKYCFLSSLSPPLTIIEDVKFDYGNGVNSVRQWQDSLISSSFIVPSSQVKHHGSPSIFLKEDDDDGGSKCLISRRIQPEKSPNDS</sequence>
<dbReference type="AlphaFoldDB" id="A0A6A6N6V5"/>
<organism evidence="2 3">
    <name type="scientific">Hevea brasiliensis</name>
    <name type="common">Para rubber tree</name>
    <name type="synonym">Siphonia brasiliensis</name>
    <dbReference type="NCBI Taxonomy" id="3981"/>
    <lineage>
        <taxon>Eukaryota</taxon>
        <taxon>Viridiplantae</taxon>
        <taxon>Streptophyta</taxon>
        <taxon>Embryophyta</taxon>
        <taxon>Tracheophyta</taxon>
        <taxon>Spermatophyta</taxon>
        <taxon>Magnoliopsida</taxon>
        <taxon>eudicotyledons</taxon>
        <taxon>Gunneridae</taxon>
        <taxon>Pentapetalae</taxon>
        <taxon>rosids</taxon>
        <taxon>fabids</taxon>
        <taxon>Malpighiales</taxon>
        <taxon>Euphorbiaceae</taxon>
        <taxon>Crotonoideae</taxon>
        <taxon>Micrandreae</taxon>
        <taxon>Hevea</taxon>
    </lineage>
</organism>
<accession>A0A6A6N6V5</accession>
<reference evidence="2 3" key="1">
    <citation type="journal article" date="2020" name="Mol. Plant">
        <title>The Chromosome-Based Rubber Tree Genome Provides New Insights into Spurge Genome Evolution and Rubber Biosynthesis.</title>
        <authorList>
            <person name="Liu J."/>
            <person name="Shi C."/>
            <person name="Shi C.C."/>
            <person name="Li W."/>
            <person name="Zhang Q.J."/>
            <person name="Zhang Y."/>
            <person name="Li K."/>
            <person name="Lu H.F."/>
            <person name="Shi C."/>
            <person name="Zhu S.T."/>
            <person name="Xiao Z.Y."/>
            <person name="Nan H."/>
            <person name="Yue Y."/>
            <person name="Zhu X.G."/>
            <person name="Wu Y."/>
            <person name="Hong X.N."/>
            <person name="Fan G.Y."/>
            <person name="Tong Y."/>
            <person name="Zhang D."/>
            <person name="Mao C.L."/>
            <person name="Liu Y.L."/>
            <person name="Hao S.J."/>
            <person name="Liu W.Q."/>
            <person name="Lv M.Q."/>
            <person name="Zhang H.B."/>
            <person name="Liu Y."/>
            <person name="Hu-Tang G.R."/>
            <person name="Wang J.P."/>
            <person name="Wang J.H."/>
            <person name="Sun Y.H."/>
            <person name="Ni S.B."/>
            <person name="Chen W.B."/>
            <person name="Zhang X.C."/>
            <person name="Jiao Y.N."/>
            <person name="Eichler E.E."/>
            <person name="Li G.H."/>
            <person name="Liu X."/>
            <person name="Gao L.Z."/>
        </authorList>
    </citation>
    <scope>NUCLEOTIDE SEQUENCE [LARGE SCALE GENOMIC DNA]</scope>
    <source>
        <strain evidence="3">cv. GT1</strain>
        <tissue evidence="2">Leaf</tissue>
    </source>
</reference>
<comment type="caution">
    <text evidence="2">The sequence shown here is derived from an EMBL/GenBank/DDBJ whole genome shotgun (WGS) entry which is preliminary data.</text>
</comment>
<gene>
    <name evidence="2" type="ORF">GH714_034981</name>
</gene>
<name>A0A6A6N6V5_HEVBR</name>
<keyword evidence="3" id="KW-1185">Reference proteome</keyword>
<evidence type="ECO:0000256" key="1">
    <source>
        <dbReference type="SAM" id="MobiDB-lite"/>
    </source>
</evidence>
<protein>
    <submittedName>
        <fullName evidence="2">Uncharacterized protein</fullName>
    </submittedName>
</protein>
<proteinExistence type="predicted"/>
<dbReference type="Proteomes" id="UP000467840">
    <property type="component" value="Chromosome 10"/>
</dbReference>
<dbReference type="EMBL" id="JAAGAX010000003">
    <property type="protein sequence ID" value="KAF2321177.1"/>
    <property type="molecule type" value="Genomic_DNA"/>
</dbReference>
<evidence type="ECO:0000313" key="2">
    <source>
        <dbReference type="EMBL" id="KAF2321177.1"/>
    </source>
</evidence>